<dbReference type="PANTHER" id="PTHR10133">
    <property type="entry name" value="DNA POLYMERASE I"/>
    <property type="match status" value="1"/>
</dbReference>
<dbReference type="InterPro" id="IPR012337">
    <property type="entry name" value="RNaseH-like_sf"/>
</dbReference>
<dbReference type="CDD" id="cd06140">
    <property type="entry name" value="DNA_polA_I_Bacillus_like_exo"/>
    <property type="match status" value="1"/>
</dbReference>
<name>A0A3B0SSZ2_9ZZZZ</name>
<dbReference type="Gene3D" id="1.20.1060.10">
    <property type="entry name" value="Taq DNA Polymerase, Chain T, domain 4"/>
    <property type="match status" value="1"/>
</dbReference>
<dbReference type="Pfam" id="PF01367">
    <property type="entry name" value="5_3_exonuc"/>
    <property type="match status" value="1"/>
</dbReference>
<dbReference type="SMART" id="SM00279">
    <property type="entry name" value="HhH2"/>
    <property type="match status" value="1"/>
</dbReference>
<keyword evidence="7" id="KW-0239">DNA-directed DNA polymerase</keyword>
<evidence type="ECO:0000256" key="7">
    <source>
        <dbReference type="ARBA" id="ARBA00022932"/>
    </source>
</evidence>
<dbReference type="InterPro" id="IPR043502">
    <property type="entry name" value="DNA/RNA_pol_sf"/>
</dbReference>
<dbReference type="PRINTS" id="PR00868">
    <property type="entry name" value="DNAPOLI"/>
</dbReference>
<dbReference type="EC" id="2.7.7.7" evidence="2"/>
<dbReference type="SUPFAM" id="SSF53098">
    <property type="entry name" value="Ribonuclease H-like"/>
    <property type="match status" value="1"/>
</dbReference>
<sequence length="871" mass="95267">MPKLALLDGHSLAYRAFYALPDTLATPAGQVTNAVFGFTSMLIKLIDEERPDAICVAWDVRGGSFRNDQYPEYKAQRESPPDLFREQLPLIEEVLESLGIGQVKAPGFEADDVLATLAGRAMDEGWEALVVTGDRDAFQLPANGIRVMYTLRGVSDTADATPEWIEQRYGVTPGQYLDYAALRGDKSDNLPGVPGVGEKTAARLISAYGSLEGVFEHVDEQTPKLRENLIENRDRAFLNRDLMRLVRDVPVAMDVDLDTFMFGEFARDEARTVFDGLAFLTLWERLVAIEGGAIPTDVLEVDIRTASAKDVAALAGNPIAIAVVADGGEIVGVAAAVSESDAIFISDDLFDVLTIAANAGIVGHDVKEIVRLLLDRGLPAPPVAFDTALAEYLIHPGQRVPTLDVLAERELGVVLKPDDDRASANQGAFDFEGSSGPDLEAAGRRAVAVRSLWRLQRKVIGERKESDLLDNVELPLIPILAQMEHLGIKIDTVFLRRFGDELRQRLGDLEATIHEAAGAPFNVNSTSQLREVLFDRLGLPVIKKTPKGVPSTNAAVLQKLEDAHPIVAALLQYRELEKLRSTYVDALLPLVDADGRVRGTFNQMAAATGRLSQEAPNLQNIPIRSAEGRRIRKAFIAESGHRFVVADYSQIELRILAHLSGDPGLTKAFEEGEDVHTATAARVNAVDPAEVTQDMRRRAKAVNFGLLYGMEAYGLAQRLEISRNDAQDHIDTYFNQFPDVRAFLQNVVAEASACGYTTTILGRRRYLPELASGNFRERQMGERMALNAPIQGSAADIMKKAMVDLEAALRSNELEAEMLLQIHDEVVLEVPDAEVEAVKELTTRVMKNVVALNVPLDIDVATGRSLAECKG</sequence>
<keyword evidence="5" id="KW-0235">DNA replication</keyword>
<dbReference type="InterPro" id="IPR029060">
    <property type="entry name" value="PIN-like_dom_sf"/>
</dbReference>
<dbReference type="PANTHER" id="PTHR10133:SF27">
    <property type="entry name" value="DNA POLYMERASE NU"/>
    <property type="match status" value="1"/>
</dbReference>
<feature type="domain" description="5'-3' exonuclease" evidence="11">
    <location>
        <begin position="2"/>
        <end position="263"/>
    </location>
</feature>
<dbReference type="GO" id="GO:0006302">
    <property type="term" value="P:double-strand break repair"/>
    <property type="evidence" value="ECO:0007669"/>
    <property type="project" value="TreeGrafter"/>
</dbReference>
<dbReference type="FunFam" id="1.10.150.20:FF:000002">
    <property type="entry name" value="DNA polymerase I"/>
    <property type="match status" value="1"/>
</dbReference>
<comment type="catalytic activity">
    <reaction evidence="10">
        <text>DNA(n) + a 2'-deoxyribonucleoside 5'-triphosphate = DNA(n+1) + diphosphate</text>
        <dbReference type="Rhea" id="RHEA:22508"/>
        <dbReference type="Rhea" id="RHEA-COMP:17339"/>
        <dbReference type="Rhea" id="RHEA-COMP:17340"/>
        <dbReference type="ChEBI" id="CHEBI:33019"/>
        <dbReference type="ChEBI" id="CHEBI:61560"/>
        <dbReference type="ChEBI" id="CHEBI:173112"/>
        <dbReference type="EC" id="2.7.7.7"/>
    </reaction>
</comment>
<dbReference type="CDD" id="cd09859">
    <property type="entry name" value="PIN_53EXO"/>
    <property type="match status" value="1"/>
</dbReference>
<evidence type="ECO:0000256" key="4">
    <source>
        <dbReference type="ARBA" id="ARBA00022695"/>
    </source>
</evidence>
<evidence type="ECO:0000256" key="1">
    <source>
        <dbReference type="ARBA" id="ARBA00007705"/>
    </source>
</evidence>
<dbReference type="SMART" id="SM00482">
    <property type="entry name" value="POLAc"/>
    <property type="match status" value="1"/>
</dbReference>
<evidence type="ECO:0000256" key="8">
    <source>
        <dbReference type="ARBA" id="ARBA00023125"/>
    </source>
</evidence>
<dbReference type="Gene3D" id="3.30.70.370">
    <property type="match status" value="1"/>
</dbReference>
<dbReference type="SUPFAM" id="SSF47807">
    <property type="entry name" value="5' to 3' exonuclease, C-terminal subdomain"/>
    <property type="match status" value="1"/>
</dbReference>
<evidence type="ECO:0000256" key="6">
    <source>
        <dbReference type="ARBA" id="ARBA00022763"/>
    </source>
</evidence>
<dbReference type="InterPro" id="IPR002421">
    <property type="entry name" value="5-3_exonuclease"/>
</dbReference>
<dbReference type="InterPro" id="IPR020046">
    <property type="entry name" value="5-3_exonucl_a-hlix_arch_N"/>
</dbReference>
<evidence type="ECO:0000256" key="5">
    <source>
        <dbReference type="ARBA" id="ARBA00022705"/>
    </source>
</evidence>
<feature type="domain" description="DNA-directed DNA polymerase family A palm" evidence="12">
    <location>
        <begin position="628"/>
        <end position="834"/>
    </location>
</feature>
<dbReference type="InterPro" id="IPR008918">
    <property type="entry name" value="HhH2"/>
</dbReference>
<dbReference type="InterPro" id="IPR020045">
    <property type="entry name" value="DNA_polI_H3TH"/>
</dbReference>
<dbReference type="Pfam" id="PF00476">
    <property type="entry name" value="DNA_pol_A"/>
    <property type="match status" value="1"/>
</dbReference>
<dbReference type="InterPro" id="IPR001098">
    <property type="entry name" value="DNA-dir_DNA_pol_A_palm_dom"/>
</dbReference>
<dbReference type="Gene3D" id="3.30.420.10">
    <property type="entry name" value="Ribonuclease H-like superfamily/Ribonuclease H"/>
    <property type="match status" value="1"/>
</dbReference>
<dbReference type="SMART" id="SM00475">
    <property type="entry name" value="53EXOc"/>
    <property type="match status" value="1"/>
</dbReference>
<dbReference type="GO" id="GO:0003677">
    <property type="term" value="F:DNA binding"/>
    <property type="evidence" value="ECO:0007669"/>
    <property type="project" value="UniProtKB-KW"/>
</dbReference>
<dbReference type="GO" id="GO:0003887">
    <property type="term" value="F:DNA-directed DNA polymerase activity"/>
    <property type="evidence" value="ECO:0007669"/>
    <property type="project" value="UniProtKB-KW"/>
</dbReference>
<comment type="similarity">
    <text evidence="1">Belongs to the DNA polymerase type-A family.</text>
</comment>
<dbReference type="InterPro" id="IPR002298">
    <property type="entry name" value="DNA_polymerase_A"/>
</dbReference>
<evidence type="ECO:0000256" key="2">
    <source>
        <dbReference type="ARBA" id="ARBA00012417"/>
    </source>
</evidence>
<evidence type="ECO:0000259" key="11">
    <source>
        <dbReference type="SMART" id="SM00475"/>
    </source>
</evidence>
<dbReference type="Pfam" id="PF02739">
    <property type="entry name" value="5_3_exonuc_N"/>
    <property type="match status" value="1"/>
</dbReference>
<dbReference type="InterPro" id="IPR036397">
    <property type="entry name" value="RNaseH_sf"/>
</dbReference>
<dbReference type="Gene3D" id="3.40.50.1010">
    <property type="entry name" value="5'-nuclease"/>
    <property type="match status" value="1"/>
</dbReference>
<dbReference type="CDD" id="cd08637">
    <property type="entry name" value="DNA_pol_A_pol_I_C"/>
    <property type="match status" value="1"/>
</dbReference>
<keyword evidence="8" id="KW-0238">DNA-binding</keyword>
<evidence type="ECO:0000256" key="9">
    <source>
        <dbReference type="ARBA" id="ARBA00023204"/>
    </source>
</evidence>
<keyword evidence="4 13" id="KW-0548">Nucleotidyltransferase</keyword>
<dbReference type="AlphaFoldDB" id="A0A3B0SSZ2"/>
<organism evidence="13">
    <name type="scientific">hydrothermal vent metagenome</name>
    <dbReference type="NCBI Taxonomy" id="652676"/>
    <lineage>
        <taxon>unclassified sequences</taxon>
        <taxon>metagenomes</taxon>
        <taxon>ecological metagenomes</taxon>
    </lineage>
</organism>
<accession>A0A3B0SSZ2</accession>
<protein>
    <recommendedName>
        <fullName evidence="2">DNA-directed DNA polymerase</fullName>
        <ecNumber evidence="2">2.7.7.7</ecNumber>
    </recommendedName>
</protein>
<keyword evidence="6" id="KW-0227">DNA damage</keyword>
<dbReference type="FunFam" id="1.20.1060.10:FF:000001">
    <property type="entry name" value="DNA polymerase I"/>
    <property type="match status" value="1"/>
</dbReference>
<gene>
    <name evidence="13" type="ORF">MNBD_ACTINO02-880</name>
</gene>
<dbReference type="EMBL" id="UOEK01000514">
    <property type="protein sequence ID" value="VAW09005.1"/>
    <property type="molecule type" value="Genomic_DNA"/>
</dbReference>
<dbReference type="SUPFAM" id="SSF88723">
    <property type="entry name" value="PIN domain-like"/>
    <property type="match status" value="1"/>
</dbReference>
<dbReference type="NCBIfam" id="TIGR00593">
    <property type="entry name" value="pola"/>
    <property type="match status" value="1"/>
</dbReference>
<evidence type="ECO:0000256" key="3">
    <source>
        <dbReference type="ARBA" id="ARBA00022679"/>
    </source>
</evidence>
<evidence type="ECO:0000313" key="13">
    <source>
        <dbReference type="EMBL" id="VAW09005.1"/>
    </source>
</evidence>
<dbReference type="InterPro" id="IPR036279">
    <property type="entry name" value="5-3_exonuclease_C_sf"/>
</dbReference>
<dbReference type="Gene3D" id="1.10.150.20">
    <property type="entry name" value="5' to 3' exonuclease, C-terminal subdomain"/>
    <property type="match status" value="2"/>
</dbReference>
<evidence type="ECO:0000259" key="12">
    <source>
        <dbReference type="SMART" id="SM00482"/>
    </source>
</evidence>
<dbReference type="FunFam" id="1.10.150.20:FF:000003">
    <property type="entry name" value="DNA polymerase I"/>
    <property type="match status" value="1"/>
</dbReference>
<dbReference type="CDD" id="cd09898">
    <property type="entry name" value="H3TH_53EXO"/>
    <property type="match status" value="1"/>
</dbReference>
<reference evidence="13" key="1">
    <citation type="submission" date="2018-06" db="EMBL/GenBank/DDBJ databases">
        <authorList>
            <person name="Zhirakovskaya E."/>
        </authorList>
    </citation>
    <scope>NUCLEOTIDE SEQUENCE</scope>
</reference>
<proteinExistence type="inferred from homology"/>
<keyword evidence="9" id="KW-0234">DNA repair</keyword>
<dbReference type="GO" id="GO:0008409">
    <property type="term" value="F:5'-3' exonuclease activity"/>
    <property type="evidence" value="ECO:0007669"/>
    <property type="project" value="InterPro"/>
</dbReference>
<evidence type="ECO:0000256" key="10">
    <source>
        <dbReference type="ARBA" id="ARBA00049244"/>
    </source>
</evidence>
<dbReference type="GO" id="GO:0006261">
    <property type="term" value="P:DNA-templated DNA replication"/>
    <property type="evidence" value="ECO:0007669"/>
    <property type="project" value="InterPro"/>
</dbReference>
<dbReference type="NCBIfam" id="NF004397">
    <property type="entry name" value="PRK05755.1"/>
    <property type="match status" value="1"/>
</dbReference>
<dbReference type="InterPro" id="IPR018320">
    <property type="entry name" value="DNA_polymerase_1"/>
</dbReference>
<dbReference type="SUPFAM" id="SSF56672">
    <property type="entry name" value="DNA/RNA polymerases"/>
    <property type="match status" value="1"/>
</dbReference>
<keyword evidence="3 13" id="KW-0808">Transferase</keyword>